<dbReference type="EMBL" id="QNGE01000187">
    <property type="protein sequence ID" value="KAA3681511.1"/>
    <property type="molecule type" value="Genomic_DNA"/>
</dbReference>
<keyword evidence="2" id="KW-1185">Reference proteome</keyword>
<gene>
    <name evidence="1" type="ORF">DEA37_0010738</name>
</gene>
<proteinExistence type="predicted"/>
<organism evidence="1 2">
    <name type="scientific">Paragonimus westermani</name>
    <dbReference type="NCBI Taxonomy" id="34504"/>
    <lineage>
        <taxon>Eukaryota</taxon>
        <taxon>Metazoa</taxon>
        <taxon>Spiralia</taxon>
        <taxon>Lophotrochozoa</taxon>
        <taxon>Platyhelminthes</taxon>
        <taxon>Trematoda</taxon>
        <taxon>Digenea</taxon>
        <taxon>Plagiorchiida</taxon>
        <taxon>Troglotremata</taxon>
        <taxon>Troglotrematidae</taxon>
        <taxon>Paragonimus</taxon>
    </lineage>
</organism>
<dbReference type="Proteomes" id="UP000324629">
    <property type="component" value="Unassembled WGS sequence"/>
</dbReference>
<protein>
    <submittedName>
        <fullName evidence="1">Uncharacterized protein</fullName>
    </submittedName>
</protein>
<evidence type="ECO:0000313" key="2">
    <source>
        <dbReference type="Proteomes" id="UP000324629"/>
    </source>
</evidence>
<dbReference type="SUPFAM" id="SSF48371">
    <property type="entry name" value="ARM repeat"/>
    <property type="match status" value="1"/>
</dbReference>
<sequence length="558" mass="63250">MDDRLMETLRVDRTMNELVNKVIQTLKTICEQDEEQQVRARALRALCSVAILGSSKTNVELIRFVIHACECIWTFSRNYNIGSDIAWSLAICLEALIGHKENLLAIDSQAVLDSEDALDLLKNLGVDWTKLLTICCELSSTETGKHIKDESVANFHPAALYSSRTVGDPEQVKHPIAHRCEQGAKTIGYLLRLLFPGMVKDHECLHRLIQTMCALVVMNKLCSSERIRWNANLAAGHLFQNPCVWELCLIDQSSDMVTLEPLNSPSTIVMFGELVERLAHTFAQDKYFKARVYAANSLLGMFHRLFKLSDCKASGFLTVINQVRLRTEHALDRMIEFHILDASFSVLSRIEARDYELQSASTSTTHEICRITKLGLTESQYRLQCLYSASCLLFYALTCLVNYINLHRTNCANWIDQLNSRLSTWMSREVQEKLTGLIGELHVPEKHATDDSFGFDLGKSMTRMMIIHQVLNFTSGTAQGEKLQTVCQRFQIAVNTLQRTVSSITLSKRHEPLSQLMQLCTFCCHPENQGTRCDLTHLLNNSVDSETDNLGVFKQIYD</sequence>
<dbReference type="InterPro" id="IPR016024">
    <property type="entry name" value="ARM-type_fold"/>
</dbReference>
<comment type="caution">
    <text evidence="1">The sequence shown here is derived from an EMBL/GenBank/DDBJ whole genome shotgun (WGS) entry which is preliminary data.</text>
</comment>
<reference evidence="1 2" key="1">
    <citation type="journal article" date="2019" name="Gigascience">
        <title>Whole-genome sequence of the oriental lung fluke Paragonimus westermani.</title>
        <authorList>
            <person name="Oey H."/>
            <person name="Zakrzewski M."/>
            <person name="Narain K."/>
            <person name="Devi K.R."/>
            <person name="Agatsuma T."/>
            <person name="Nawaratna S."/>
            <person name="Gobert G.N."/>
            <person name="Jones M.K."/>
            <person name="Ragan M.A."/>
            <person name="McManus D.P."/>
            <person name="Krause L."/>
        </authorList>
    </citation>
    <scope>NUCLEOTIDE SEQUENCE [LARGE SCALE GENOMIC DNA]</scope>
    <source>
        <strain evidence="1 2">IND2009</strain>
    </source>
</reference>
<evidence type="ECO:0000313" key="1">
    <source>
        <dbReference type="EMBL" id="KAA3681511.1"/>
    </source>
</evidence>
<dbReference type="AlphaFoldDB" id="A0A5J4P139"/>
<accession>A0A5J4P139</accession>
<name>A0A5J4P139_9TREM</name>